<protein>
    <submittedName>
        <fullName evidence="2">Uncharacterized protein</fullName>
    </submittedName>
</protein>
<proteinExistence type="predicted"/>
<evidence type="ECO:0000256" key="1">
    <source>
        <dbReference type="SAM" id="MobiDB-lite"/>
    </source>
</evidence>
<accession>A0A448WER1</accession>
<reference evidence="2" key="1">
    <citation type="submission" date="2018-11" db="EMBL/GenBank/DDBJ databases">
        <authorList>
            <consortium name="Pathogen Informatics"/>
        </authorList>
    </citation>
    <scope>NUCLEOTIDE SEQUENCE</scope>
</reference>
<dbReference type="Proteomes" id="UP000784294">
    <property type="component" value="Unassembled WGS sequence"/>
</dbReference>
<dbReference type="OrthoDB" id="4066896at2759"/>
<organism evidence="2 3">
    <name type="scientific">Protopolystoma xenopodis</name>
    <dbReference type="NCBI Taxonomy" id="117903"/>
    <lineage>
        <taxon>Eukaryota</taxon>
        <taxon>Metazoa</taxon>
        <taxon>Spiralia</taxon>
        <taxon>Lophotrochozoa</taxon>
        <taxon>Platyhelminthes</taxon>
        <taxon>Monogenea</taxon>
        <taxon>Polyopisthocotylea</taxon>
        <taxon>Polystomatidea</taxon>
        <taxon>Polystomatidae</taxon>
        <taxon>Protopolystoma</taxon>
    </lineage>
</organism>
<feature type="compositionally biased region" description="Basic and acidic residues" evidence="1">
    <location>
        <begin position="128"/>
        <end position="149"/>
    </location>
</feature>
<evidence type="ECO:0000313" key="3">
    <source>
        <dbReference type="Proteomes" id="UP000784294"/>
    </source>
</evidence>
<feature type="compositionally biased region" description="Basic and acidic residues" evidence="1">
    <location>
        <begin position="157"/>
        <end position="166"/>
    </location>
</feature>
<gene>
    <name evidence="2" type="ORF">PXEA_LOCUS3415</name>
</gene>
<dbReference type="AlphaFoldDB" id="A0A448WER1"/>
<evidence type="ECO:0000313" key="2">
    <source>
        <dbReference type="EMBL" id="VEL09975.1"/>
    </source>
</evidence>
<comment type="caution">
    <text evidence="2">The sequence shown here is derived from an EMBL/GenBank/DDBJ whole genome shotgun (WGS) entry which is preliminary data.</text>
</comment>
<feature type="region of interest" description="Disordered" evidence="1">
    <location>
        <begin position="112"/>
        <end position="187"/>
    </location>
</feature>
<dbReference type="EMBL" id="CAAALY010007720">
    <property type="protein sequence ID" value="VEL09975.1"/>
    <property type="molecule type" value="Genomic_DNA"/>
</dbReference>
<name>A0A448WER1_9PLAT</name>
<keyword evidence="3" id="KW-1185">Reference proteome</keyword>
<sequence>MSCAALVDHANVPLPPSTRDIWICMSDGFTGHLCLLNMQPEPMVGMNIPLAGCNSRITCICSVPSNAVGVSRRTSHNAFGHPGIHPPARQSGNCVAMAEASGSINRLTVSTAGKRSRKNLAKSQGKQDSFKLRPGDKKFPFIRKQADCEREAEEDERAYLEREKQEAQNLVPQTVEDEEGDEKGEKYQPACMQLANVATCEVRL</sequence>